<dbReference type="Pfam" id="PF19578">
    <property type="entry name" value="DUF6090"/>
    <property type="match status" value="1"/>
</dbReference>
<evidence type="ECO:0000313" key="2">
    <source>
        <dbReference type="EMBL" id="MFC0603633.1"/>
    </source>
</evidence>
<protein>
    <submittedName>
        <fullName evidence="2">DUF6090 family protein</fullName>
    </submittedName>
</protein>
<keyword evidence="3" id="KW-1185">Reference proteome</keyword>
<accession>A0ABV6Q5T2</accession>
<evidence type="ECO:0000256" key="1">
    <source>
        <dbReference type="SAM" id="Phobius"/>
    </source>
</evidence>
<dbReference type="EMBL" id="JBHLTQ010000001">
    <property type="protein sequence ID" value="MFC0603633.1"/>
    <property type="molecule type" value="Genomic_DNA"/>
</dbReference>
<dbReference type="RefSeq" id="WP_386059791.1">
    <property type="nucleotide sequence ID" value="NZ_JBHLTQ010000001.1"/>
</dbReference>
<dbReference type="InterPro" id="IPR045749">
    <property type="entry name" value="DUF6090"/>
</dbReference>
<feature type="transmembrane region" description="Helical" evidence="1">
    <location>
        <begin position="21"/>
        <end position="42"/>
    </location>
</feature>
<organism evidence="2 3">
    <name type="scientific">Winogradskyella pulchriflava</name>
    <dbReference type="NCBI Taxonomy" id="1110688"/>
    <lineage>
        <taxon>Bacteria</taxon>
        <taxon>Pseudomonadati</taxon>
        <taxon>Bacteroidota</taxon>
        <taxon>Flavobacteriia</taxon>
        <taxon>Flavobacteriales</taxon>
        <taxon>Flavobacteriaceae</taxon>
        <taxon>Winogradskyella</taxon>
    </lineage>
</organism>
<proteinExistence type="predicted"/>
<name>A0ABV6Q5T2_9FLAO</name>
<evidence type="ECO:0000313" key="3">
    <source>
        <dbReference type="Proteomes" id="UP001589832"/>
    </source>
</evidence>
<reference evidence="2 3" key="1">
    <citation type="submission" date="2024-09" db="EMBL/GenBank/DDBJ databases">
        <authorList>
            <person name="Sun Q."/>
            <person name="Mori K."/>
        </authorList>
    </citation>
    <scope>NUCLEOTIDE SEQUENCE [LARGE SCALE GENOMIC DNA]</scope>
    <source>
        <strain evidence="2 3">NCAIM B.02481</strain>
    </source>
</reference>
<comment type="caution">
    <text evidence="2">The sequence shown here is derived from an EMBL/GenBank/DDBJ whole genome shotgun (WGS) entry which is preliminary data.</text>
</comment>
<gene>
    <name evidence="2" type="ORF">ACFFGA_03640</name>
</gene>
<sequence>MIKFFRHIRQRLVSENKFSKYLLYATGEIILVVIGILIALQINNWNDARKEKKELNQYLAKISNNIVLDIKNLKDIKTRRAATNNACQKALINFQKEEYDLLVNMSAANAFIDFYFTPNQSGYEALKNSSYLGEINGTRVDSLIDSYNTIVNKTLKEENSYFNFVENMEVIWTSKFDMSEFISLYMTQNKLNYGELDDNLKRKLKATFADATFRSTVTRCAVQTQMLQYYDELIYTGEELIKEIKTVYND</sequence>
<keyword evidence="1" id="KW-0472">Membrane</keyword>
<keyword evidence="1" id="KW-1133">Transmembrane helix</keyword>
<dbReference type="Proteomes" id="UP001589832">
    <property type="component" value="Unassembled WGS sequence"/>
</dbReference>
<keyword evidence="1" id="KW-0812">Transmembrane</keyword>